<evidence type="ECO:0000313" key="5">
    <source>
        <dbReference type="EMBL" id="MCM2393387.1"/>
    </source>
</evidence>
<dbReference type="RefSeq" id="WP_250923689.1">
    <property type="nucleotide sequence ID" value="NZ_JAMQAW010000070.1"/>
</dbReference>
<dbReference type="SUPFAM" id="SSF55729">
    <property type="entry name" value="Acyl-CoA N-acyltransferases (Nat)"/>
    <property type="match status" value="1"/>
</dbReference>
<sequence>MLRERKECEVRAGAEADLEALTELYNHYIRETPITFDIDTFTPAQRLPWLLSHPEDGPYRLLVARDVRNADGSSENRGTLLGYATSSAFRPKAAYSTSVEVSVYCAPEAAGLGIGTLLYERLFQALEGEDVHRAYAGITQPNEASARLHARFGFRPIGTFTEAGRKFDRYWDIVWYEKKLRGSSPGGSKSDARVPGALGRKV</sequence>
<name>A0ABT0UXT3_9ACTN</name>
<organism evidence="5 6">
    <name type="scientific">Streptomyces albipurpureus</name>
    <dbReference type="NCBI Taxonomy" id="2897419"/>
    <lineage>
        <taxon>Bacteria</taxon>
        <taxon>Bacillati</taxon>
        <taxon>Actinomycetota</taxon>
        <taxon>Actinomycetes</taxon>
        <taxon>Kitasatosporales</taxon>
        <taxon>Streptomycetaceae</taxon>
        <taxon>Streptomyces</taxon>
    </lineage>
</organism>
<dbReference type="Gene3D" id="3.40.630.30">
    <property type="match status" value="1"/>
</dbReference>
<evidence type="ECO:0000313" key="6">
    <source>
        <dbReference type="Proteomes" id="UP001431429"/>
    </source>
</evidence>
<comment type="caution">
    <text evidence="5">The sequence shown here is derived from an EMBL/GenBank/DDBJ whole genome shotgun (WGS) entry which is preliminary data.</text>
</comment>
<protein>
    <submittedName>
        <fullName evidence="5">GNAT family N-acetyltransferase</fullName>
    </submittedName>
</protein>
<gene>
    <name evidence="5" type="ORF">NBG84_34810</name>
</gene>
<dbReference type="InterPro" id="IPR016181">
    <property type="entry name" value="Acyl_CoA_acyltransferase"/>
</dbReference>
<accession>A0ABT0UXT3</accession>
<evidence type="ECO:0000256" key="2">
    <source>
        <dbReference type="ARBA" id="ARBA00023315"/>
    </source>
</evidence>
<keyword evidence="1" id="KW-0808">Transferase</keyword>
<dbReference type="PROSITE" id="PS51186">
    <property type="entry name" value="GNAT"/>
    <property type="match status" value="1"/>
</dbReference>
<reference evidence="5" key="1">
    <citation type="submission" date="2022-06" db="EMBL/GenBank/DDBJ databases">
        <title>Genome public.</title>
        <authorList>
            <person name="Sun Q."/>
        </authorList>
    </citation>
    <scope>NUCLEOTIDE SEQUENCE</scope>
    <source>
        <strain evidence="5">CWNU-1</strain>
    </source>
</reference>
<keyword evidence="2" id="KW-0012">Acyltransferase</keyword>
<dbReference type="EMBL" id="JAMQAW010000070">
    <property type="protein sequence ID" value="MCM2393387.1"/>
    <property type="molecule type" value="Genomic_DNA"/>
</dbReference>
<dbReference type="InterPro" id="IPR000182">
    <property type="entry name" value="GNAT_dom"/>
</dbReference>
<proteinExistence type="predicted"/>
<evidence type="ECO:0000256" key="3">
    <source>
        <dbReference type="SAM" id="MobiDB-lite"/>
    </source>
</evidence>
<feature type="region of interest" description="Disordered" evidence="3">
    <location>
        <begin position="180"/>
        <end position="202"/>
    </location>
</feature>
<dbReference type="PANTHER" id="PTHR43072:SF23">
    <property type="entry name" value="UPF0039 PROTEIN C11D3.02C"/>
    <property type="match status" value="1"/>
</dbReference>
<dbReference type="PANTHER" id="PTHR43072">
    <property type="entry name" value="N-ACETYLTRANSFERASE"/>
    <property type="match status" value="1"/>
</dbReference>
<evidence type="ECO:0000259" key="4">
    <source>
        <dbReference type="PROSITE" id="PS51186"/>
    </source>
</evidence>
<dbReference type="Proteomes" id="UP001431429">
    <property type="component" value="Unassembled WGS sequence"/>
</dbReference>
<feature type="domain" description="N-acetyltransferase" evidence="4">
    <location>
        <begin position="8"/>
        <end position="181"/>
    </location>
</feature>
<dbReference type="Pfam" id="PF00583">
    <property type="entry name" value="Acetyltransf_1"/>
    <property type="match status" value="1"/>
</dbReference>
<evidence type="ECO:0000256" key="1">
    <source>
        <dbReference type="ARBA" id="ARBA00022679"/>
    </source>
</evidence>
<keyword evidence="6" id="KW-1185">Reference proteome</keyword>